<evidence type="ECO:0000313" key="5">
    <source>
        <dbReference type="Proteomes" id="UP000286921"/>
    </source>
</evidence>
<dbReference type="EMBL" id="BDHI01000007">
    <property type="protein sequence ID" value="GCB20790.1"/>
    <property type="molecule type" value="Genomic_DNA"/>
</dbReference>
<dbReference type="InterPro" id="IPR014710">
    <property type="entry name" value="RmlC-like_jellyroll"/>
</dbReference>
<dbReference type="InterPro" id="IPR013096">
    <property type="entry name" value="Cupin_2"/>
</dbReference>
<protein>
    <submittedName>
        <fullName evidence="4">Dimethlysulfonioproprionate lyase DddW</fullName>
    </submittedName>
</protein>
<reference evidence="4 5" key="1">
    <citation type="submission" date="2016-09" db="EMBL/GenBank/DDBJ databases">
        <title>Aspergillus awamori IFM 58123T.</title>
        <authorList>
            <person name="Kusuya Y."/>
            <person name="Shimizu M."/>
            <person name="Takahashi H."/>
            <person name="Yaguchi T."/>
        </authorList>
    </citation>
    <scope>NUCLEOTIDE SEQUENCE [LARGE SCALE GENOMIC DNA]</scope>
    <source>
        <strain evidence="4 5">IFM 58123</strain>
    </source>
</reference>
<sequence length="1939" mass="208591">MSSDPASASYLSDTSKYGYDFVVSTTQASINSGLLEYLDSDSLPEMYICYYADSNANIVGEISLDDVKEQSGFNPFDIPDGTDYDDPRITALTTKAKFIVGIRMKLGLPPDILPKDLPKPVVEFGSSINDMTFHMYCRECDVIQNSPPSGFGGAGQWQVWSQPRDEAWYVESEVSLVQKDLDKSLDTPYLNQNPTIQQQLRDQLENLSGTAFSLSQLLFDLETAKAKTVPSFGGVGEKAQTVLNESYIKFYADDTAGIPLVAVTATAETADSGSLTLTSLDRQLTLNDNDSRVSTLDFLCATDGHTQPATMPFTWNWVAPADVNSESGVMAINRNTFAAYLKDQLVEMVRPACIAVEKVTVNGEWDFLDADWSYYCLLAAGYSPQTTTVLTDASSPEAIHLEFNSEKLDSAHLDLWYSKLWVKTKYTCDVSFESTNIIRIVQREVIWAEVLVDSSGADGNIADYTLDETYSLSVNQSGNLQLITESSEQTNDSVDPSVSGFLDFFTGINDVFDGLEEKFTGFASKELQQVSFKPMRSFVFPGAQVFTFNQPRFSNYGDLLCGITYVKPSTQAAPARKALTSSQATSHQLSASCELMQNYVAGSLVSPTGKFTALQTKAGLSLVFALDTAGALHVFEEQSGTTHTGWQVRDLSSATLKNAFADRTDVVVRDFDVAQSAIDGSISLMMAATVDENDHLFVSLLNSSSDPSWTSSPIWSPIPFDAELSSSENTADSITITGMLFAEVFSKKQYIIVDTERGSGDATAKDITRYVVNAAAAEGSRWVKADIPVDVEETRYQSCVGRIYGERIDGVYTSGQAGESSQLVYVPLENVYGDGPPEPTRLSLPSGMHPTAIAVARDANLDSDKFGGTELYAVSDATLYLYDTATQQQGTAPTALVTNDSLSGTDTLFAMMQDGVTTLWGKNGNDLSVPGAWSVPVPLLTGIERLSPYVNLADGGRTLFAAGGGAIQKIVQKPSTAGSIWRPQRITLAATAPTEPALSFNSYTTTVQVVGTDKMPVRDASLAISAETSTPAYINGLYYVLGGTPVTVKTDAMGTVTVIEATEDLQGTPLTVEIADDSSTTPLVVRPLDTAWKKLSQLNSTQNLRAAKVPTDTVAGGVLGSTETTSLVDSAADDSDVQATAAAMDQLGTTWSSIQSGTTRALVRNRGVVPATFYQGHPGNNDRGLFDWIGMAAGDLFRWLETGVEAVVEVIKDAATEAWHFIAHIAGEVYAAVLDTVEAIVGAVKWLFNAIKTAIEAIIRFVQFLFEWDDIRRTKNILHNLVILGTKNQISQLSQIKTDFNSSVAAVEQSVNSWAGFEEWSKLGDPASETAAGSSANPAEGQTSGSQLLSSHFRNHASDLTIVGDAPSASVAEDLVTKLLDALSAEGEVLGDFYSRLKSLATDFSSLSIEEVLRHLAGIFVDGLLSSAQVVVDALIDFIQSFADEAMSLLDAKLHIPVISDILNFLGVPDISFLDLFMWIGAVAYTVVYKVVNNEPPFPDDDNSAALIAASSWDELEQLLSSTSTAPRALSPTVQQSIFTSANAMSGMILFIGNIVLVLEAEAPTAGNTLSSLAAVIKLIVVASVGGGNLLAPKDPIKDSGLKVLSRVCFGLDIATSFLGFTPVYGKLATTTSKFPDLLPSDGRAVSAVFKSLLLIPKLMVTSYHLYELTSEEAGAARSAAIVGEVANLTGAVATISYAAAVNDKELESRQVPIGIMALCVDLCISDLKHHQTQPSLLPNTKLNPTMPETKTEIHPVIYHRQTITSLPCESFGDPPHGHLTWRTLLSSPQTPTSDMCAGLAVCPPHGGHLCRHRHTQAEIYYITSGSGHVFIDGKEYEVSAGAVVFIPGDAEHGVVNRGEEPLEWFYVFPTGSFRDVFYRFEEGPKAKEVEGKAIKGKVASGHGAENIYKGNMHRILIAGFVLSNQPLLIAGRIVGTST</sequence>
<dbReference type="InterPro" id="IPR051610">
    <property type="entry name" value="GPI/OXD"/>
</dbReference>
<dbReference type="Pfam" id="PF07883">
    <property type="entry name" value="Cupin_2"/>
    <property type="match status" value="1"/>
</dbReference>
<evidence type="ECO:0000313" key="4">
    <source>
        <dbReference type="EMBL" id="GCB20790.1"/>
    </source>
</evidence>
<dbReference type="SUPFAM" id="SSF51182">
    <property type="entry name" value="RmlC-like cupins"/>
    <property type="match status" value="1"/>
</dbReference>
<proteinExistence type="predicted"/>
<dbReference type="STRING" id="105351.A0A401KND7"/>
<gene>
    <name evidence="4" type="ORF">AAWM_03675</name>
</gene>
<evidence type="ECO:0000256" key="2">
    <source>
        <dbReference type="SAM" id="MobiDB-lite"/>
    </source>
</evidence>
<dbReference type="GO" id="GO:0016829">
    <property type="term" value="F:lyase activity"/>
    <property type="evidence" value="ECO:0007669"/>
    <property type="project" value="UniProtKB-KW"/>
</dbReference>
<comment type="caution">
    <text evidence="4">The sequence shown here is derived from an EMBL/GenBank/DDBJ whole genome shotgun (WGS) entry which is preliminary data.</text>
</comment>
<feature type="compositionally biased region" description="Polar residues" evidence="2">
    <location>
        <begin position="1331"/>
        <end position="1346"/>
    </location>
</feature>
<accession>A0A401KND7</accession>
<name>A0A401KND7_ASPAW</name>
<evidence type="ECO:0000259" key="3">
    <source>
        <dbReference type="Pfam" id="PF07883"/>
    </source>
</evidence>
<dbReference type="PANTHER" id="PTHR35848:SF6">
    <property type="entry name" value="CUPIN TYPE-2 DOMAIN-CONTAINING PROTEIN"/>
    <property type="match status" value="1"/>
</dbReference>
<evidence type="ECO:0000256" key="1">
    <source>
        <dbReference type="ARBA" id="ARBA00022723"/>
    </source>
</evidence>
<dbReference type="InterPro" id="IPR011051">
    <property type="entry name" value="RmlC_Cupin_sf"/>
</dbReference>
<feature type="domain" description="Cupin type-2" evidence="3">
    <location>
        <begin position="1804"/>
        <end position="1869"/>
    </location>
</feature>
<keyword evidence="4" id="KW-0456">Lyase</keyword>
<feature type="region of interest" description="Disordered" evidence="2">
    <location>
        <begin position="1326"/>
        <end position="1346"/>
    </location>
</feature>
<keyword evidence="1" id="KW-0479">Metal-binding</keyword>
<dbReference type="Proteomes" id="UP000286921">
    <property type="component" value="Unassembled WGS sequence"/>
</dbReference>
<dbReference type="Gene3D" id="2.60.120.10">
    <property type="entry name" value="Jelly Rolls"/>
    <property type="match status" value="1"/>
</dbReference>
<dbReference type="PANTHER" id="PTHR35848">
    <property type="entry name" value="OXALATE-BINDING PROTEIN"/>
    <property type="match status" value="1"/>
</dbReference>
<keyword evidence="5" id="KW-1185">Reference proteome</keyword>
<dbReference type="GO" id="GO:0046872">
    <property type="term" value="F:metal ion binding"/>
    <property type="evidence" value="ECO:0007669"/>
    <property type="project" value="UniProtKB-KW"/>
</dbReference>
<organism evidence="4 5">
    <name type="scientific">Aspergillus awamori</name>
    <name type="common">Black koji mold</name>
    <dbReference type="NCBI Taxonomy" id="105351"/>
    <lineage>
        <taxon>Eukaryota</taxon>
        <taxon>Fungi</taxon>
        <taxon>Dikarya</taxon>
        <taxon>Ascomycota</taxon>
        <taxon>Pezizomycotina</taxon>
        <taxon>Eurotiomycetes</taxon>
        <taxon>Eurotiomycetidae</taxon>
        <taxon>Eurotiales</taxon>
        <taxon>Aspergillaceae</taxon>
        <taxon>Aspergillus</taxon>
    </lineage>
</organism>